<proteinExistence type="predicted"/>
<reference evidence="2 3" key="1">
    <citation type="submission" date="2016-10" db="EMBL/GenBank/DDBJ databases">
        <authorList>
            <person name="de Groot N.N."/>
        </authorList>
    </citation>
    <scope>NUCLEOTIDE SEQUENCE [LARGE SCALE GENOMIC DNA]</scope>
    <source>
        <strain evidence="2 3">DSM 29433</strain>
    </source>
</reference>
<sequence length="65" mass="6898">MTVGDILLGLLIACGFFLSAAVSRMFRRRMSGIVFGGVIGIAFSVTVLIYGLNNVFAIAETELAN</sequence>
<dbReference type="Proteomes" id="UP000198926">
    <property type="component" value="Unassembled WGS sequence"/>
</dbReference>
<feature type="transmembrane region" description="Helical" evidence="1">
    <location>
        <begin position="6"/>
        <end position="26"/>
    </location>
</feature>
<gene>
    <name evidence="2" type="ORF">SAMN05444714_0874</name>
</gene>
<dbReference type="RefSeq" id="WP_090204399.1">
    <property type="nucleotide sequence ID" value="NZ_FOZM01000001.1"/>
</dbReference>
<evidence type="ECO:0000313" key="2">
    <source>
        <dbReference type="EMBL" id="SFS06671.1"/>
    </source>
</evidence>
<keyword evidence="1" id="KW-0812">Transmembrane</keyword>
<dbReference type="EMBL" id="FOZM01000001">
    <property type="protein sequence ID" value="SFS06671.1"/>
    <property type="molecule type" value="Genomic_DNA"/>
</dbReference>
<evidence type="ECO:0000256" key="1">
    <source>
        <dbReference type="SAM" id="Phobius"/>
    </source>
</evidence>
<evidence type="ECO:0000313" key="3">
    <source>
        <dbReference type="Proteomes" id="UP000198926"/>
    </source>
</evidence>
<accession>A0A1I6LT76</accession>
<feature type="transmembrane region" description="Helical" evidence="1">
    <location>
        <begin position="33"/>
        <end position="52"/>
    </location>
</feature>
<dbReference type="STRING" id="1123755.SAMN05444714_0874"/>
<keyword evidence="1" id="KW-1133">Transmembrane helix</keyword>
<name>A0A1I6LT76_9RHOB</name>
<protein>
    <submittedName>
        <fullName evidence="2">Uncharacterized protein</fullName>
    </submittedName>
</protein>
<keyword evidence="1" id="KW-0472">Membrane</keyword>
<organism evidence="2 3">
    <name type="scientific">Yoonia litorea</name>
    <dbReference type="NCBI Taxonomy" id="1123755"/>
    <lineage>
        <taxon>Bacteria</taxon>
        <taxon>Pseudomonadati</taxon>
        <taxon>Pseudomonadota</taxon>
        <taxon>Alphaproteobacteria</taxon>
        <taxon>Rhodobacterales</taxon>
        <taxon>Paracoccaceae</taxon>
        <taxon>Yoonia</taxon>
    </lineage>
</organism>
<dbReference type="OrthoDB" id="7652302at2"/>
<dbReference type="AlphaFoldDB" id="A0A1I6LT76"/>
<keyword evidence="3" id="KW-1185">Reference proteome</keyword>